<name>A0A1B9E814_9FLAO</name>
<organism evidence="3 4">
    <name type="scientific">Flavobacterium crassostreae</name>
    <dbReference type="NCBI Taxonomy" id="1763534"/>
    <lineage>
        <taxon>Bacteria</taxon>
        <taxon>Pseudomonadati</taxon>
        <taxon>Bacteroidota</taxon>
        <taxon>Flavobacteriia</taxon>
        <taxon>Flavobacteriales</taxon>
        <taxon>Flavobacteriaceae</taxon>
        <taxon>Flavobacterium</taxon>
    </lineage>
</organism>
<keyword evidence="4" id="KW-1185">Reference proteome</keyword>
<dbReference type="Proteomes" id="UP000093510">
    <property type="component" value="Unassembled WGS sequence"/>
</dbReference>
<accession>A0A1B9E814</accession>
<feature type="chain" id="PRO_5008625466" description="DUF4890 domain-containing protein" evidence="2">
    <location>
        <begin position="19"/>
        <end position="137"/>
    </location>
</feature>
<sequence length="137" mass="16181">MKKLILLALITVSLTAFAQNKRAMHPKGDVERFTPEQKNEVLLKKLTLELDLDSKQQQEIKTILAERSTQRNARMQNKPKPTDRPTAEERLASKNKMLDEKIALKTKMKRILSPDQYNKWEEKNERNKRRKHDKMSQ</sequence>
<dbReference type="RefSeq" id="WP_066332668.1">
    <property type="nucleotide sequence ID" value="NZ_CP017688.1"/>
</dbReference>
<feature type="signal peptide" evidence="2">
    <location>
        <begin position="1"/>
        <end position="18"/>
    </location>
</feature>
<feature type="compositionally biased region" description="Basic residues" evidence="1">
    <location>
        <begin position="126"/>
        <end position="137"/>
    </location>
</feature>
<evidence type="ECO:0008006" key="5">
    <source>
        <dbReference type="Google" id="ProtNLM"/>
    </source>
</evidence>
<dbReference type="EMBL" id="LVEP01000013">
    <property type="protein sequence ID" value="OCB78085.1"/>
    <property type="molecule type" value="Genomic_DNA"/>
</dbReference>
<dbReference type="AlphaFoldDB" id="A0A1B9E814"/>
<dbReference type="OrthoDB" id="956918at2"/>
<keyword evidence="2" id="KW-0732">Signal</keyword>
<evidence type="ECO:0000256" key="2">
    <source>
        <dbReference type="SAM" id="SignalP"/>
    </source>
</evidence>
<protein>
    <recommendedName>
        <fullName evidence="5">DUF4890 domain-containing protein</fullName>
    </recommendedName>
</protein>
<dbReference type="STRING" id="1763534.GCA_001831475_00056"/>
<gene>
    <name evidence="3" type="ORF">LPBF_03835</name>
</gene>
<feature type="region of interest" description="Disordered" evidence="1">
    <location>
        <begin position="113"/>
        <end position="137"/>
    </location>
</feature>
<proteinExistence type="predicted"/>
<evidence type="ECO:0000256" key="1">
    <source>
        <dbReference type="SAM" id="MobiDB-lite"/>
    </source>
</evidence>
<comment type="caution">
    <text evidence="3">The sequence shown here is derived from an EMBL/GenBank/DDBJ whole genome shotgun (WGS) entry which is preliminary data.</text>
</comment>
<feature type="region of interest" description="Disordered" evidence="1">
    <location>
        <begin position="66"/>
        <end position="97"/>
    </location>
</feature>
<reference evidence="3 4" key="1">
    <citation type="submission" date="2016-03" db="EMBL/GenBank/DDBJ databases">
        <authorList>
            <person name="Ploux O."/>
        </authorList>
    </citation>
    <scope>NUCLEOTIDE SEQUENCE [LARGE SCALE GENOMIC DNA]</scope>
    <source>
        <strain evidence="3 4">LPB0076</strain>
    </source>
</reference>
<feature type="compositionally biased region" description="Basic and acidic residues" evidence="1">
    <location>
        <begin position="80"/>
        <end position="97"/>
    </location>
</feature>
<evidence type="ECO:0000313" key="4">
    <source>
        <dbReference type="Proteomes" id="UP000093510"/>
    </source>
</evidence>
<evidence type="ECO:0000313" key="3">
    <source>
        <dbReference type="EMBL" id="OCB78085.1"/>
    </source>
</evidence>